<dbReference type="InterPro" id="IPR002052">
    <property type="entry name" value="DNA_methylase_N6_adenine_CS"/>
</dbReference>
<evidence type="ECO:0000313" key="3">
    <source>
        <dbReference type="EMBL" id="GAA4493396.1"/>
    </source>
</evidence>
<evidence type="ECO:0000313" key="4">
    <source>
        <dbReference type="Proteomes" id="UP001501321"/>
    </source>
</evidence>
<accession>A0ABP8PWB8</accession>
<dbReference type="PROSITE" id="PS00092">
    <property type="entry name" value="N6_MTASE"/>
    <property type="match status" value="1"/>
</dbReference>
<dbReference type="EMBL" id="BAABFC010000001">
    <property type="protein sequence ID" value="GAA4493396.1"/>
    <property type="molecule type" value="Genomic_DNA"/>
</dbReference>
<comment type="caution">
    <text evidence="3">The sequence shown here is derived from an EMBL/GenBank/DDBJ whole genome shotgun (WGS) entry which is preliminary data.</text>
</comment>
<dbReference type="Proteomes" id="UP001501321">
    <property type="component" value="Unassembled WGS sequence"/>
</dbReference>
<gene>
    <name evidence="3" type="ORF">GCM10023095_03570</name>
</gene>
<proteinExistence type="predicted"/>
<dbReference type="NCBIfam" id="TIGR01712">
    <property type="entry name" value="phage_N6A_met"/>
    <property type="match status" value="1"/>
</dbReference>
<keyword evidence="4" id="KW-1185">Reference proteome</keyword>
<organism evidence="3 4">
    <name type="scientific">Pseudaeromonas paramecii</name>
    <dbReference type="NCBI Taxonomy" id="2138166"/>
    <lineage>
        <taxon>Bacteria</taxon>
        <taxon>Pseudomonadati</taxon>
        <taxon>Pseudomonadota</taxon>
        <taxon>Gammaproteobacteria</taxon>
        <taxon>Aeromonadales</taxon>
        <taxon>Aeromonadaceae</taxon>
        <taxon>Pseudaeromonas</taxon>
    </lineage>
</organism>
<dbReference type="RefSeq" id="WP_345009453.1">
    <property type="nucleotide sequence ID" value="NZ_BAABFC010000001.1"/>
</dbReference>
<evidence type="ECO:0000256" key="2">
    <source>
        <dbReference type="ARBA" id="ARBA00022679"/>
    </source>
</evidence>
<dbReference type="Pfam" id="PF05869">
    <property type="entry name" value="Dam"/>
    <property type="match status" value="1"/>
</dbReference>
<dbReference type="InterPro" id="IPR008593">
    <property type="entry name" value="Dam_MeTrfase"/>
</dbReference>
<name>A0ABP8PWB8_9GAMM</name>
<keyword evidence="1" id="KW-0489">Methyltransferase</keyword>
<keyword evidence="2" id="KW-0808">Transferase</keyword>
<reference evidence="4" key="1">
    <citation type="journal article" date="2019" name="Int. J. Syst. Evol. Microbiol.">
        <title>The Global Catalogue of Microorganisms (GCM) 10K type strain sequencing project: providing services to taxonomists for standard genome sequencing and annotation.</title>
        <authorList>
            <consortium name="The Broad Institute Genomics Platform"/>
            <consortium name="The Broad Institute Genome Sequencing Center for Infectious Disease"/>
            <person name="Wu L."/>
            <person name="Ma J."/>
        </authorList>
    </citation>
    <scope>NUCLEOTIDE SEQUENCE [LARGE SCALE GENOMIC DNA]</scope>
    <source>
        <strain evidence="4">JCM 32226</strain>
    </source>
</reference>
<protein>
    <submittedName>
        <fullName evidence="3">Phage N-6-adenine-methyltransferase</fullName>
    </submittedName>
</protein>
<evidence type="ECO:0000256" key="1">
    <source>
        <dbReference type="ARBA" id="ARBA00022603"/>
    </source>
</evidence>
<sequence>MNHYAQRLLTLQDQPTHILKEIGDQWQTPKPLAWGLFWTFTPKIGPVVLDLFADHGNALVGCYYTAAENALLQDWAADSRHQGGACYGNPPYSRQELDDDGNPITGMENILDYCRTQRDQGAKIMLLVKAATSEGWWPEDADFIQFISGRIGFEAPAWYKPRDPKKDKPCASGFASAVIIFDRDWRWERRPAERLDRDHLITIGEDILHMVHLRAAQLLEVTQPSIHNHVTAEPTETVDNLAASSDVGLYSEMAAEDEQAA</sequence>